<sequence length="70" mass="7638">MGTIKQGGWPVDTEPSWTDDTLPLDVRRKLLDRALDTIKAQKRVAHGHPGNQGQPDHPGESGSESADHND</sequence>
<name>A0ABW0NHU1_9BURK</name>
<accession>A0ABW0NHU1</accession>
<reference evidence="3" key="1">
    <citation type="journal article" date="2019" name="Int. J. Syst. Evol. Microbiol.">
        <title>The Global Catalogue of Microorganisms (GCM) 10K type strain sequencing project: providing services to taxonomists for standard genome sequencing and annotation.</title>
        <authorList>
            <consortium name="The Broad Institute Genomics Platform"/>
            <consortium name="The Broad Institute Genome Sequencing Center for Infectious Disease"/>
            <person name="Wu L."/>
            <person name="Ma J."/>
        </authorList>
    </citation>
    <scope>NUCLEOTIDE SEQUENCE [LARGE SCALE GENOMIC DNA]</scope>
    <source>
        <strain evidence="3">CCUG 57401</strain>
    </source>
</reference>
<dbReference type="EMBL" id="JBHSMF010000009">
    <property type="protein sequence ID" value="MFC5499617.1"/>
    <property type="molecule type" value="Genomic_DNA"/>
</dbReference>
<organism evidence="2 3">
    <name type="scientific">Caenimonas terrae</name>
    <dbReference type="NCBI Taxonomy" id="696074"/>
    <lineage>
        <taxon>Bacteria</taxon>
        <taxon>Pseudomonadati</taxon>
        <taxon>Pseudomonadota</taxon>
        <taxon>Betaproteobacteria</taxon>
        <taxon>Burkholderiales</taxon>
        <taxon>Comamonadaceae</taxon>
        <taxon>Caenimonas</taxon>
    </lineage>
</organism>
<dbReference type="Proteomes" id="UP001596037">
    <property type="component" value="Unassembled WGS sequence"/>
</dbReference>
<protein>
    <submittedName>
        <fullName evidence="2">Uncharacterized protein</fullName>
    </submittedName>
</protein>
<keyword evidence="3" id="KW-1185">Reference proteome</keyword>
<gene>
    <name evidence="2" type="ORF">ACFPOE_18885</name>
</gene>
<evidence type="ECO:0000313" key="3">
    <source>
        <dbReference type="Proteomes" id="UP001596037"/>
    </source>
</evidence>
<comment type="caution">
    <text evidence="2">The sequence shown here is derived from an EMBL/GenBank/DDBJ whole genome shotgun (WGS) entry which is preliminary data.</text>
</comment>
<proteinExistence type="predicted"/>
<feature type="region of interest" description="Disordered" evidence="1">
    <location>
        <begin position="39"/>
        <end position="70"/>
    </location>
</feature>
<evidence type="ECO:0000313" key="2">
    <source>
        <dbReference type="EMBL" id="MFC5499617.1"/>
    </source>
</evidence>
<feature type="region of interest" description="Disordered" evidence="1">
    <location>
        <begin position="1"/>
        <end position="20"/>
    </location>
</feature>
<evidence type="ECO:0000256" key="1">
    <source>
        <dbReference type="SAM" id="MobiDB-lite"/>
    </source>
</evidence>